<dbReference type="InterPro" id="IPR017141">
    <property type="entry name" value="Pept_M20_carboxypep"/>
</dbReference>
<dbReference type="PROSITE" id="PS00759">
    <property type="entry name" value="ARGE_DAPE_CPG2_2"/>
    <property type="match status" value="1"/>
</dbReference>
<evidence type="ECO:0000256" key="3">
    <source>
        <dbReference type="ARBA" id="ARBA00022723"/>
    </source>
</evidence>
<evidence type="ECO:0000256" key="6">
    <source>
        <dbReference type="PIRSR" id="PIRSR037217-1"/>
    </source>
</evidence>
<reference evidence="9 10" key="1">
    <citation type="journal article" date="2019" name="Nat. Ecol. Evol.">
        <title>Megaphylogeny resolves global patterns of mushroom evolution.</title>
        <authorList>
            <person name="Varga T."/>
            <person name="Krizsan K."/>
            <person name="Foldi C."/>
            <person name="Dima B."/>
            <person name="Sanchez-Garcia M."/>
            <person name="Sanchez-Ramirez S."/>
            <person name="Szollosi G.J."/>
            <person name="Szarkandi J.G."/>
            <person name="Papp V."/>
            <person name="Albert L."/>
            <person name="Andreopoulos W."/>
            <person name="Angelini C."/>
            <person name="Antonin V."/>
            <person name="Barry K.W."/>
            <person name="Bougher N.L."/>
            <person name="Buchanan P."/>
            <person name="Buyck B."/>
            <person name="Bense V."/>
            <person name="Catcheside P."/>
            <person name="Chovatia M."/>
            <person name="Cooper J."/>
            <person name="Damon W."/>
            <person name="Desjardin D."/>
            <person name="Finy P."/>
            <person name="Geml J."/>
            <person name="Haridas S."/>
            <person name="Hughes K."/>
            <person name="Justo A."/>
            <person name="Karasinski D."/>
            <person name="Kautmanova I."/>
            <person name="Kiss B."/>
            <person name="Kocsube S."/>
            <person name="Kotiranta H."/>
            <person name="LaButti K.M."/>
            <person name="Lechner B.E."/>
            <person name="Liimatainen K."/>
            <person name="Lipzen A."/>
            <person name="Lukacs Z."/>
            <person name="Mihaltcheva S."/>
            <person name="Morgado L.N."/>
            <person name="Niskanen T."/>
            <person name="Noordeloos M.E."/>
            <person name="Ohm R.A."/>
            <person name="Ortiz-Santana B."/>
            <person name="Ovrebo C."/>
            <person name="Racz N."/>
            <person name="Riley R."/>
            <person name="Savchenko A."/>
            <person name="Shiryaev A."/>
            <person name="Soop K."/>
            <person name="Spirin V."/>
            <person name="Szebenyi C."/>
            <person name="Tomsovsky M."/>
            <person name="Tulloss R.E."/>
            <person name="Uehling J."/>
            <person name="Grigoriev I.V."/>
            <person name="Vagvolgyi C."/>
            <person name="Papp T."/>
            <person name="Martin F.M."/>
            <person name="Miettinen O."/>
            <person name="Hibbett D.S."/>
            <person name="Nagy L.G."/>
        </authorList>
    </citation>
    <scope>NUCLEOTIDE SEQUENCE [LARGE SCALE GENOMIC DNA]</scope>
    <source>
        <strain evidence="9 10">CBS 121175</strain>
    </source>
</reference>
<dbReference type="InterPro" id="IPR002933">
    <property type="entry name" value="Peptidase_M20"/>
</dbReference>
<dbReference type="InterPro" id="IPR001261">
    <property type="entry name" value="ArgE/DapE_CS"/>
</dbReference>
<feature type="binding site" evidence="7">
    <location>
        <position position="285"/>
    </location>
    <ligand>
        <name>Zn(2+)</name>
        <dbReference type="ChEBI" id="CHEBI:29105"/>
        <label>2</label>
    </ligand>
</feature>
<evidence type="ECO:0000256" key="1">
    <source>
        <dbReference type="ARBA" id="ARBA00006247"/>
    </source>
</evidence>
<dbReference type="OrthoDB" id="3064516at2759"/>
<dbReference type="InterPro" id="IPR036264">
    <property type="entry name" value="Bact_exopeptidase_dim_dom"/>
</dbReference>
<dbReference type="GO" id="GO:0000328">
    <property type="term" value="C:fungal-type vacuole lumen"/>
    <property type="evidence" value="ECO:0007669"/>
    <property type="project" value="TreeGrafter"/>
</dbReference>
<feature type="active site" evidence="6">
    <location>
        <position position="189"/>
    </location>
</feature>
<feature type="binding site" evidence="7">
    <location>
        <position position="222"/>
    </location>
    <ligand>
        <name>Zn(2+)</name>
        <dbReference type="ChEBI" id="CHEBI:29105"/>
        <label>2</label>
    </ligand>
</feature>
<feature type="active site" description="Proton acceptor" evidence="6">
    <location>
        <position position="256"/>
    </location>
</feature>
<comment type="similarity">
    <text evidence="1">Belongs to the peptidase M20A family.</text>
</comment>
<dbReference type="Pfam" id="PF07687">
    <property type="entry name" value="M20_dimer"/>
    <property type="match status" value="1"/>
</dbReference>
<accession>A0A5C3L085</accession>
<dbReference type="GO" id="GO:0046872">
    <property type="term" value="F:metal ion binding"/>
    <property type="evidence" value="ECO:0007669"/>
    <property type="project" value="UniProtKB-KW"/>
</dbReference>
<dbReference type="PANTHER" id="PTHR45962:SF1">
    <property type="entry name" value="N-FATTY-ACYL-AMINO ACID SYNTHASE_HYDROLASE PM20D1"/>
    <property type="match status" value="1"/>
</dbReference>
<dbReference type="GO" id="GO:0051603">
    <property type="term" value="P:proteolysis involved in protein catabolic process"/>
    <property type="evidence" value="ECO:0007669"/>
    <property type="project" value="TreeGrafter"/>
</dbReference>
<dbReference type="InterPro" id="IPR011650">
    <property type="entry name" value="Peptidase_M20_dimer"/>
</dbReference>
<feature type="binding site" evidence="7">
    <location>
        <position position="222"/>
    </location>
    <ligand>
        <name>Zn(2+)</name>
        <dbReference type="ChEBI" id="CHEBI:29105"/>
        <label>1</label>
    </ligand>
</feature>
<keyword evidence="4" id="KW-0378">Hydrolase</keyword>
<proteinExistence type="inferred from homology"/>
<dbReference type="PANTHER" id="PTHR45962">
    <property type="entry name" value="N-FATTY-ACYL-AMINO ACID SYNTHASE/HYDROLASE PM20D1"/>
    <property type="match status" value="1"/>
</dbReference>
<evidence type="ECO:0000256" key="7">
    <source>
        <dbReference type="PIRSR" id="PIRSR037217-2"/>
    </source>
</evidence>
<dbReference type="SUPFAM" id="SSF55031">
    <property type="entry name" value="Bacterial exopeptidase dimerisation domain"/>
    <property type="match status" value="1"/>
</dbReference>
<dbReference type="InterPro" id="IPR047177">
    <property type="entry name" value="Pept_M20A"/>
</dbReference>
<evidence type="ECO:0000256" key="2">
    <source>
        <dbReference type="ARBA" id="ARBA00022670"/>
    </source>
</evidence>
<feature type="binding site" evidence="7">
    <location>
        <position position="569"/>
    </location>
    <ligand>
        <name>Zn(2+)</name>
        <dbReference type="ChEBI" id="CHEBI:29105"/>
        <label>1</label>
    </ligand>
</feature>
<keyword evidence="9" id="KW-0121">Carboxypeptidase</keyword>
<dbReference type="Gene3D" id="1.10.150.900">
    <property type="match status" value="1"/>
</dbReference>
<keyword evidence="10" id="KW-1185">Reference proteome</keyword>
<feature type="binding site" evidence="7">
    <location>
        <position position="257"/>
    </location>
    <ligand>
        <name>Zn(2+)</name>
        <dbReference type="ChEBI" id="CHEBI:29105"/>
        <label>1</label>
    </ligand>
</feature>
<keyword evidence="5 7" id="KW-0862">Zinc</keyword>
<dbReference type="Gene3D" id="3.40.630.10">
    <property type="entry name" value="Zn peptidases"/>
    <property type="match status" value="1"/>
</dbReference>
<evidence type="ECO:0000256" key="5">
    <source>
        <dbReference type="ARBA" id="ARBA00022833"/>
    </source>
</evidence>
<evidence type="ECO:0000256" key="4">
    <source>
        <dbReference type="ARBA" id="ARBA00022801"/>
    </source>
</evidence>
<protein>
    <submittedName>
        <fullName evidence="9">Carboxypeptidase s</fullName>
    </submittedName>
</protein>
<evidence type="ECO:0000313" key="10">
    <source>
        <dbReference type="Proteomes" id="UP000307440"/>
    </source>
</evidence>
<dbReference type="STRING" id="230819.A0A5C3L085"/>
<dbReference type="PIRSF" id="PIRSF037217">
    <property type="entry name" value="Carboxypeptidase_S"/>
    <property type="match status" value="1"/>
</dbReference>
<dbReference type="CDD" id="cd05674">
    <property type="entry name" value="M20_yscS"/>
    <property type="match status" value="1"/>
</dbReference>
<feature type="domain" description="Peptidase M20 dimerisation" evidence="8">
    <location>
        <begin position="304"/>
        <end position="456"/>
    </location>
</feature>
<dbReference type="Pfam" id="PF01546">
    <property type="entry name" value="Peptidase_M20"/>
    <property type="match status" value="1"/>
</dbReference>
<sequence length="600" mass="67362">MDLSSSNPKALKARKRVRIRRNTQVDDEAKGLKSAWDSGNWYRPLLRIFILLNAAYFTYLLAELLLELQDPYSRELKQCHQPTALTPTRHLDLWKQLNTDLTTDSMRNKVVSWLANAIRLPTETFDDMGNIGEDGRWNNFIPFQEYLKDTFPLVHSSLELTKVNTFGLLYEWKGQHQDLKPMLLAAHQDVVPVEHSTIDEWVHPPFSGTYDGERIWGRGSSDDKGSLISILSAVEMLLDSGFKPTRSLILAFGFDEEASGFHGAGHLAGAIKDKYGEKGVAMIVDEGAGFYDEFGSAIALPGITEKGLYNIRLQVQTPGGHSSVPPDHTSIGILSEMVTYLENHPLSPSLDRRQPLFRTLQCVAQHAKEVPRIMRRTITMSFYSKVVLLLLQRQFMSQKLFRSLVGTTQAVDMIHGGIKNNALPETAWAVFNHRISVTSSLADIQRRYRDLLQPLAFKHNLRFTAFGDIVGGEDLDSSHSLIVMNATLHGLEPAPVTPTGQGSTPYLLLAGTIKATYGAHRGFDNAGGLVIAPSMMPGNTDTRYYWDLTDHIFRYNHYHNLNPKVRGVHTVNEYIPADVLVEMIRFFVTIILNADESTTL</sequence>
<evidence type="ECO:0000313" key="9">
    <source>
        <dbReference type="EMBL" id="TFK26197.1"/>
    </source>
</evidence>
<gene>
    <name evidence="9" type="ORF">FA15DRAFT_667693</name>
</gene>
<dbReference type="AlphaFoldDB" id="A0A5C3L085"/>
<dbReference type="SUPFAM" id="SSF53187">
    <property type="entry name" value="Zn-dependent exopeptidases"/>
    <property type="match status" value="1"/>
</dbReference>
<dbReference type="Proteomes" id="UP000307440">
    <property type="component" value="Unassembled WGS sequence"/>
</dbReference>
<keyword evidence="3 7" id="KW-0479">Metal-binding</keyword>
<keyword evidence="2" id="KW-0645">Protease</keyword>
<organism evidence="9 10">
    <name type="scientific">Coprinopsis marcescibilis</name>
    <name type="common">Agaric fungus</name>
    <name type="synonym">Psathyrella marcescibilis</name>
    <dbReference type="NCBI Taxonomy" id="230819"/>
    <lineage>
        <taxon>Eukaryota</taxon>
        <taxon>Fungi</taxon>
        <taxon>Dikarya</taxon>
        <taxon>Basidiomycota</taxon>
        <taxon>Agaricomycotina</taxon>
        <taxon>Agaricomycetes</taxon>
        <taxon>Agaricomycetidae</taxon>
        <taxon>Agaricales</taxon>
        <taxon>Agaricineae</taxon>
        <taxon>Psathyrellaceae</taxon>
        <taxon>Coprinopsis</taxon>
    </lineage>
</organism>
<feature type="binding site" evidence="7">
    <location>
        <position position="187"/>
    </location>
    <ligand>
        <name>Zn(2+)</name>
        <dbReference type="ChEBI" id="CHEBI:29105"/>
        <label>2</label>
    </ligand>
</feature>
<evidence type="ECO:0000259" key="8">
    <source>
        <dbReference type="Pfam" id="PF07687"/>
    </source>
</evidence>
<dbReference type="FunFam" id="3.40.630.10:FF:000027">
    <property type="entry name" value="N-fatty-acyl-amino acid synthase/hydrolase PM20D1"/>
    <property type="match status" value="1"/>
</dbReference>
<name>A0A5C3L085_COPMA</name>
<dbReference type="GO" id="GO:0004181">
    <property type="term" value="F:metallocarboxypeptidase activity"/>
    <property type="evidence" value="ECO:0007669"/>
    <property type="project" value="InterPro"/>
</dbReference>
<dbReference type="EMBL" id="ML210177">
    <property type="protein sequence ID" value="TFK26197.1"/>
    <property type="molecule type" value="Genomic_DNA"/>
</dbReference>
<dbReference type="Gene3D" id="3.30.70.360">
    <property type="match status" value="1"/>
</dbReference>